<dbReference type="PRINTS" id="PR00081">
    <property type="entry name" value="GDHRDH"/>
</dbReference>
<dbReference type="AlphaFoldDB" id="A0A1N6T5J8"/>
<sequence>MTQPSPQLSRLEHPIEAVIIGASGGIGQAMLRALLNNPAVEHIHAFTRKRPSHLSQLAMEHSQRLSLHSINLSDEAGIAAAMAQLESVSPNLVLITSGLLYTETRMPEKSWRQLDEDYFHQQMQINALAPALLAKHLIPKMPKDRPALFAALSARVGSIGDNRLGGWYSYRASKAALNMLLKCTAIEAKRRWPQLVVTGLHPGTVDTSLSAPFQARVPEGKLFTPDYCAESLLKVLDGLTPEDSGQVFAWDGQPITP</sequence>
<dbReference type="InterPro" id="IPR051468">
    <property type="entry name" value="Fungal_SecMetab_SDRs"/>
</dbReference>
<evidence type="ECO:0000313" key="2">
    <source>
        <dbReference type="Proteomes" id="UP000186895"/>
    </source>
</evidence>
<gene>
    <name evidence="1" type="ORF">SAMN05421647_105147</name>
</gene>
<organism evidence="1 2">
    <name type="scientific">Marinobacterium stanieri</name>
    <dbReference type="NCBI Taxonomy" id="49186"/>
    <lineage>
        <taxon>Bacteria</taxon>
        <taxon>Pseudomonadati</taxon>
        <taxon>Pseudomonadota</taxon>
        <taxon>Gammaproteobacteria</taxon>
        <taxon>Oceanospirillales</taxon>
        <taxon>Oceanospirillaceae</taxon>
        <taxon>Marinobacterium</taxon>
    </lineage>
</organism>
<dbReference type="EMBL" id="FTMN01000005">
    <property type="protein sequence ID" value="SIQ48631.1"/>
    <property type="molecule type" value="Genomic_DNA"/>
</dbReference>
<dbReference type="eggNOG" id="COG1028">
    <property type="taxonomic scope" value="Bacteria"/>
</dbReference>
<dbReference type="Proteomes" id="UP000186895">
    <property type="component" value="Unassembled WGS sequence"/>
</dbReference>
<name>A0A1N6T5J8_9GAMM</name>
<accession>A0A1N6T5J8</accession>
<dbReference type="PANTHER" id="PTHR43544">
    <property type="entry name" value="SHORT-CHAIN DEHYDROGENASE/REDUCTASE"/>
    <property type="match status" value="1"/>
</dbReference>
<evidence type="ECO:0000313" key="1">
    <source>
        <dbReference type="EMBL" id="SIQ48631.1"/>
    </source>
</evidence>
<dbReference type="SUPFAM" id="SSF51735">
    <property type="entry name" value="NAD(P)-binding Rossmann-fold domains"/>
    <property type="match status" value="1"/>
</dbReference>
<dbReference type="InterPro" id="IPR002347">
    <property type="entry name" value="SDR_fam"/>
</dbReference>
<proteinExistence type="predicted"/>
<dbReference type="PANTHER" id="PTHR43544:SF12">
    <property type="entry name" value="NAD(P)-BINDING ROSSMANN-FOLD SUPERFAMILY PROTEIN"/>
    <property type="match status" value="1"/>
</dbReference>
<protein>
    <submittedName>
        <fullName evidence="1">NAD(P)-dependent dehydrogenase, short-chain alcohol dehydrogenase family</fullName>
    </submittedName>
</protein>
<dbReference type="RefSeq" id="WP_076463020.1">
    <property type="nucleotide sequence ID" value="NZ_FTMN01000005.1"/>
</dbReference>
<dbReference type="InterPro" id="IPR036291">
    <property type="entry name" value="NAD(P)-bd_dom_sf"/>
</dbReference>
<dbReference type="Pfam" id="PF00106">
    <property type="entry name" value="adh_short"/>
    <property type="match status" value="1"/>
</dbReference>
<dbReference type="Gene3D" id="3.40.50.720">
    <property type="entry name" value="NAD(P)-binding Rossmann-like Domain"/>
    <property type="match status" value="1"/>
</dbReference>
<dbReference type="STRING" id="49186.SAMN05421647_105147"/>
<dbReference type="GO" id="GO:0005737">
    <property type="term" value="C:cytoplasm"/>
    <property type="evidence" value="ECO:0007669"/>
    <property type="project" value="TreeGrafter"/>
</dbReference>
<keyword evidence="2" id="KW-1185">Reference proteome</keyword>
<dbReference type="GO" id="GO:0016491">
    <property type="term" value="F:oxidoreductase activity"/>
    <property type="evidence" value="ECO:0007669"/>
    <property type="project" value="TreeGrafter"/>
</dbReference>
<reference evidence="1 2" key="1">
    <citation type="submission" date="2017-01" db="EMBL/GenBank/DDBJ databases">
        <authorList>
            <person name="Mah S.A."/>
            <person name="Swanson W.J."/>
            <person name="Moy G.W."/>
            <person name="Vacquier V.D."/>
        </authorList>
    </citation>
    <scope>NUCLEOTIDE SEQUENCE [LARGE SCALE GENOMIC DNA]</scope>
    <source>
        <strain evidence="1 2">DSM 7027</strain>
    </source>
</reference>
<dbReference type="CDD" id="cd05325">
    <property type="entry name" value="carb_red_sniffer_like_SDR_c"/>
    <property type="match status" value="1"/>
</dbReference>